<dbReference type="EMBL" id="LJZX01000062">
    <property type="protein sequence ID" value="PKQ73474.1"/>
    <property type="molecule type" value="Genomic_DNA"/>
</dbReference>
<accession>A0A2N3IQ87</accession>
<sequence>MIIYGKYGGAALRAVHLMVQYNYNHTTAWDMAIAEAFGDDITTGKFKNNPKVTFLTLCSLNCIGCIMPLHYVAASKTRAYVLAAINLLVYKEITKPINPEELWQEVILACESNKAVKHNNQMDVILTLWYAGVLNPKLAQDAIKIDYRRI</sequence>
<proteinExistence type="predicted"/>
<dbReference type="InterPro" id="IPR053917">
    <property type="entry name" value="DUF6979"/>
</dbReference>
<comment type="caution">
    <text evidence="1">The sequence shown here is derived from an EMBL/GenBank/DDBJ whole genome shotgun (WGS) entry which is preliminary data.</text>
</comment>
<dbReference type="RefSeq" id="WP_101320183.1">
    <property type="nucleotide sequence ID" value="NZ_CAWNSS010000062.1"/>
</dbReference>
<dbReference type="Pfam" id="PF22399">
    <property type="entry name" value="DUF6979"/>
    <property type="match status" value="1"/>
</dbReference>
<name>A0A2N3IQ87_AERSO</name>
<organism evidence="1 2">
    <name type="scientific">Aeromonas sobria</name>
    <dbReference type="NCBI Taxonomy" id="646"/>
    <lineage>
        <taxon>Bacteria</taxon>
        <taxon>Pseudomonadati</taxon>
        <taxon>Pseudomonadota</taxon>
        <taxon>Gammaproteobacteria</taxon>
        <taxon>Aeromonadales</taxon>
        <taxon>Aeromonadaceae</taxon>
        <taxon>Aeromonas</taxon>
    </lineage>
</organism>
<gene>
    <name evidence="1" type="ORF">AOX56_21470</name>
</gene>
<dbReference type="Proteomes" id="UP000233526">
    <property type="component" value="Unassembled WGS sequence"/>
</dbReference>
<dbReference type="AlphaFoldDB" id="A0A2N3IQ87"/>
<reference evidence="1 2" key="1">
    <citation type="journal article" date="2017" name="Front. Microbiol.">
        <title>Strong Genomic and Phenotypic Heterogeneity in the Aeromonas sobria Species Complex.</title>
        <authorList>
            <person name="Gauthier J."/>
            <person name="Vincent A.T."/>
            <person name="Charette S.J."/>
            <person name="Derome N."/>
        </authorList>
    </citation>
    <scope>NUCLEOTIDE SEQUENCE [LARGE SCALE GENOMIC DNA]</scope>
    <source>
        <strain evidence="1 2">JF2635</strain>
    </source>
</reference>
<evidence type="ECO:0000313" key="2">
    <source>
        <dbReference type="Proteomes" id="UP000233526"/>
    </source>
</evidence>
<protein>
    <submittedName>
        <fullName evidence="1">Uncharacterized protein</fullName>
    </submittedName>
</protein>
<evidence type="ECO:0000313" key="1">
    <source>
        <dbReference type="EMBL" id="PKQ73474.1"/>
    </source>
</evidence>